<dbReference type="InterPro" id="IPR018060">
    <property type="entry name" value="HTH_AraC"/>
</dbReference>
<dbReference type="OrthoDB" id="34150at2"/>
<dbReference type="RefSeq" id="WP_088254009.1">
    <property type="nucleotide sequence ID" value="NZ_NIDE01000004.1"/>
</dbReference>
<dbReference type="SUPFAM" id="SSF46689">
    <property type="entry name" value="Homeodomain-like"/>
    <property type="match status" value="2"/>
</dbReference>
<sequence length="299" mass="32378">MASVELAKLAAAIERHTTADGAFDMAVPGLLLFRASAPSDHNADVYEPSLCVVAQGAKEVLLAGETYRYDPAHSLLVSVNLPVASRVVEASPGRPCLVARISLDPAMVGEILADDMATPRPGPSVRGIAASPVEPLLLDAVTRFVSLLDRPRDIGPLAPLALREITYRVLDGPQGMRLRQIASAGALAQRIARAIRWLNDHFADALRVDALAKHVGLSPSAFHLHFKGVTALSPLQYQKRRRLQEARRLMLGEGIDAAEAAFRVGYESPSQFGREYRRMFGTSPRRDVTGLKIEAHPTT</sequence>
<gene>
    <name evidence="4" type="ORF">FRUB_02711</name>
</gene>
<dbReference type="Proteomes" id="UP000214646">
    <property type="component" value="Unassembled WGS sequence"/>
</dbReference>
<dbReference type="SMART" id="SM00342">
    <property type="entry name" value="HTH_ARAC"/>
    <property type="match status" value="1"/>
</dbReference>
<comment type="caution">
    <text evidence="4">The sequence shown here is derived from an EMBL/GenBank/DDBJ whole genome shotgun (WGS) entry which is preliminary data.</text>
</comment>
<dbReference type="Pfam" id="PF12833">
    <property type="entry name" value="HTH_18"/>
    <property type="match status" value="1"/>
</dbReference>
<accession>A0A225DNY2</accession>
<dbReference type="Pfam" id="PF06719">
    <property type="entry name" value="AraC_N"/>
    <property type="match status" value="1"/>
</dbReference>
<name>A0A225DNY2_9BACT</name>
<dbReference type="GO" id="GO:0003700">
    <property type="term" value="F:DNA-binding transcription factor activity"/>
    <property type="evidence" value="ECO:0007669"/>
    <property type="project" value="InterPro"/>
</dbReference>
<dbReference type="Gene3D" id="1.10.10.60">
    <property type="entry name" value="Homeodomain-like"/>
    <property type="match status" value="2"/>
</dbReference>
<evidence type="ECO:0000256" key="2">
    <source>
        <dbReference type="ARBA" id="ARBA00023163"/>
    </source>
</evidence>
<reference evidence="5" key="1">
    <citation type="submission" date="2017-06" db="EMBL/GenBank/DDBJ databases">
        <title>Genome analysis of Fimbriiglobus ruber SP5, the first member of the order Planctomycetales with confirmed chitinolytic capability.</title>
        <authorList>
            <person name="Ravin N.V."/>
            <person name="Rakitin A.L."/>
            <person name="Ivanova A.A."/>
            <person name="Beletsky A.V."/>
            <person name="Kulichevskaya I.S."/>
            <person name="Mardanov A.V."/>
            <person name="Dedysh S.N."/>
        </authorList>
    </citation>
    <scope>NUCLEOTIDE SEQUENCE [LARGE SCALE GENOMIC DNA]</scope>
    <source>
        <strain evidence="5">SP5</strain>
    </source>
</reference>
<dbReference type="InterPro" id="IPR009594">
    <property type="entry name" value="Tscrpt_reg_HTH_AraC_N"/>
</dbReference>
<dbReference type="GO" id="GO:0043565">
    <property type="term" value="F:sequence-specific DNA binding"/>
    <property type="evidence" value="ECO:0007669"/>
    <property type="project" value="InterPro"/>
</dbReference>
<dbReference type="PANTHER" id="PTHR43436">
    <property type="entry name" value="ARAC-FAMILY TRANSCRIPTIONAL REGULATOR"/>
    <property type="match status" value="1"/>
</dbReference>
<dbReference type="PROSITE" id="PS01124">
    <property type="entry name" value="HTH_ARAC_FAMILY_2"/>
    <property type="match status" value="1"/>
</dbReference>
<dbReference type="InterPro" id="IPR009057">
    <property type="entry name" value="Homeodomain-like_sf"/>
</dbReference>
<evidence type="ECO:0000313" key="4">
    <source>
        <dbReference type="EMBL" id="OWK43112.1"/>
    </source>
</evidence>
<dbReference type="AlphaFoldDB" id="A0A225DNY2"/>
<keyword evidence="2" id="KW-0804">Transcription</keyword>
<keyword evidence="1" id="KW-0805">Transcription regulation</keyword>
<keyword evidence="5" id="KW-1185">Reference proteome</keyword>
<organism evidence="4 5">
    <name type="scientific">Fimbriiglobus ruber</name>
    <dbReference type="NCBI Taxonomy" id="1908690"/>
    <lineage>
        <taxon>Bacteria</taxon>
        <taxon>Pseudomonadati</taxon>
        <taxon>Planctomycetota</taxon>
        <taxon>Planctomycetia</taxon>
        <taxon>Gemmatales</taxon>
        <taxon>Gemmataceae</taxon>
        <taxon>Fimbriiglobus</taxon>
    </lineage>
</organism>
<feature type="domain" description="HTH araC/xylS-type" evidence="3">
    <location>
        <begin position="192"/>
        <end position="290"/>
    </location>
</feature>
<proteinExistence type="predicted"/>
<evidence type="ECO:0000259" key="3">
    <source>
        <dbReference type="PROSITE" id="PS01124"/>
    </source>
</evidence>
<dbReference type="PANTHER" id="PTHR43436:SF1">
    <property type="entry name" value="TRANSCRIPTIONAL REGULATORY PROTEIN"/>
    <property type="match status" value="1"/>
</dbReference>
<evidence type="ECO:0000256" key="1">
    <source>
        <dbReference type="ARBA" id="ARBA00023015"/>
    </source>
</evidence>
<protein>
    <submittedName>
        <fullName evidence="4">Transcriptional regulator, AraC family</fullName>
    </submittedName>
</protein>
<evidence type="ECO:0000313" key="5">
    <source>
        <dbReference type="Proteomes" id="UP000214646"/>
    </source>
</evidence>
<dbReference type="EMBL" id="NIDE01000004">
    <property type="protein sequence ID" value="OWK43112.1"/>
    <property type="molecule type" value="Genomic_DNA"/>
</dbReference>